<dbReference type="GO" id="GO:0016887">
    <property type="term" value="F:ATP hydrolysis activity"/>
    <property type="evidence" value="ECO:0007669"/>
    <property type="project" value="InterPro"/>
</dbReference>
<dbReference type="CDD" id="cd03215">
    <property type="entry name" value="ABC_Carb_Monos_II"/>
    <property type="match status" value="1"/>
</dbReference>
<name>G5IIY3_9FIRM</name>
<evidence type="ECO:0000256" key="7">
    <source>
        <dbReference type="ARBA" id="ARBA00022840"/>
    </source>
</evidence>
<feature type="domain" description="ABC transporter" evidence="10">
    <location>
        <begin position="6"/>
        <end position="242"/>
    </location>
</feature>
<dbReference type="Pfam" id="PF00005">
    <property type="entry name" value="ABC_tran"/>
    <property type="match status" value="2"/>
</dbReference>
<keyword evidence="2" id="KW-0813">Transport</keyword>
<dbReference type="OrthoDB" id="9771863at2"/>
<dbReference type="InterPro" id="IPR003439">
    <property type="entry name" value="ABC_transporter-like_ATP-bd"/>
</dbReference>
<dbReference type="InterPro" id="IPR003593">
    <property type="entry name" value="AAA+_ATPase"/>
</dbReference>
<dbReference type="AlphaFoldDB" id="G5IIY3"/>
<keyword evidence="3" id="KW-1003">Cell membrane</keyword>
<dbReference type="HOGENOM" id="CLU_000604_92_3_9"/>
<dbReference type="RefSeq" id="WP_006781446.1">
    <property type="nucleotide sequence ID" value="NZ_CP040506.1"/>
</dbReference>
<dbReference type="EMBL" id="ADLN01000096">
    <property type="protein sequence ID" value="EHI58497.1"/>
    <property type="molecule type" value="Genomic_DNA"/>
</dbReference>
<keyword evidence="12" id="KW-1185">Reference proteome</keyword>
<dbReference type="SUPFAM" id="SSF52540">
    <property type="entry name" value="P-loop containing nucleoside triphosphate hydrolases"/>
    <property type="match status" value="2"/>
</dbReference>
<reference evidence="11 12" key="1">
    <citation type="submission" date="2011-08" db="EMBL/GenBank/DDBJ databases">
        <title>The Genome Sequence of Clostridium hathewayi WAL-18680.</title>
        <authorList>
            <consortium name="The Broad Institute Genome Sequencing Platform"/>
            <person name="Earl A."/>
            <person name="Ward D."/>
            <person name="Feldgarden M."/>
            <person name="Gevers D."/>
            <person name="Finegold S.M."/>
            <person name="Summanen P.H."/>
            <person name="Molitoris D.R."/>
            <person name="Song M."/>
            <person name="Daigneault M."/>
            <person name="Allen-Vercoe E."/>
            <person name="Young S.K."/>
            <person name="Zeng Q."/>
            <person name="Gargeya S."/>
            <person name="Fitzgerald M."/>
            <person name="Haas B."/>
            <person name="Abouelleil A."/>
            <person name="Alvarado L."/>
            <person name="Arachchi H.M."/>
            <person name="Berlin A."/>
            <person name="Brown A."/>
            <person name="Chapman S.B."/>
            <person name="Chen Z."/>
            <person name="Dunbar C."/>
            <person name="Freedman E."/>
            <person name="Gearin G."/>
            <person name="Gellesch M."/>
            <person name="Goldberg J."/>
            <person name="Griggs A."/>
            <person name="Gujja S."/>
            <person name="Heiman D."/>
            <person name="Howarth C."/>
            <person name="Larson L."/>
            <person name="Lui A."/>
            <person name="MacDonald P.J.P."/>
            <person name="Montmayeur A."/>
            <person name="Murphy C."/>
            <person name="Neiman D."/>
            <person name="Pearson M."/>
            <person name="Priest M."/>
            <person name="Roberts A."/>
            <person name="Saif S."/>
            <person name="Shea T."/>
            <person name="Shenoy N."/>
            <person name="Sisk P."/>
            <person name="Stolte C."/>
            <person name="Sykes S."/>
            <person name="Wortman J."/>
            <person name="Nusbaum C."/>
            <person name="Birren B."/>
        </authorList>
    </citation>
    <scope>NUCLEOTIDE SEQUENCE [LARGE SCALE GENOMIC DNA]</scope>
    <source>
        <strain evidence="11 12">WAL-18680</strain>
    </source>
</reference>
<evidence type="ECO:0000256" key="9">
    <source>
        <dbReference type="ARBA" id="ARBA00023136"/>
    </source>
</evidence>
<dbReference type="GO" id="GO:0005524">
    <property type="term" value="F:ATP binding"/>
    <property type="evidence" value="ECO:0007669"/>
    <property type="project" value="UniProtKB-KW"/>
</dbReference>
<feature type="domain" description="ABC transporter" evidence="10">
    <location>
        <begin position="253"/>
        <end position="493"/>
    </location>
</feature>
<keyword evidence="5" id="KW-0677">Repeat</keyword>
<dbReference type="PANTHER" id="PTHR43790">
    <property type="entry name" value="CARBOHYDRATE TRANSPORT ATP-BINDING PROTEIN MG119-RELATED"/>
    <property type="match status" value="1"/>
</dbReference>
<sequence>MSECLLELRGINKSFGGVNALTNINMKIYPGQVLCLAGENGCGKSTLIKIISGFYTPDGGTIIMDGREYEKMDLREAIKAGIQVVYQDFSIFPNLTVYENIGLNKLLVNRRKLVSRGIMKETAESALNQIGADIPLTAKVEELSVADKQLVAIARAIVNDARILILDEPTSALTNREVKELFKVIESLKEKGIAIVFVSHKLDEIFRICDRVSVLSNGKSVIEDDIGKFDKKKLVYYMTGKEYNDKSLASGMTGTEPIMTVHGLGLKNCFEDINFELYPGEVLGITGLLGSGRTELAQAIYGITPAERGEIQIKGKTVRIKNVQDGLRHKIAYIPEDRLTEGLFLPQSISRNMMISSLWKVSSRGGVMNWKLVENSVKEWVERLKVKTDNPENPVDTLSGGNQQKVVLAKGLATEPAIMILNCPTVGVDIGSKMDISRLMQQVAAQGIGVILISDDSNEILVNCRRFLMIKNGRIQGEYQSEDFTEESLYTELIC</sequence>
<evidence type="ECO:0000256" key="2">
    <source>
        <dbReference type="ARBA" id="ARBA00022448"/>
    </source>
</evidence>
<organism evidence="11 12">
    <name type="scientific">Hungatella hathewayi WAL-18680</name>
    <dbReference type="NCBI Taxonomy" id="742737"/>
    <lineage>
        <taxon>Bacteria</taxon>
        <taxon>Bacillati</taxon>
        <taxon>Bacillota</taxon>
        <taxon>Clostridia</taxon>
        <taxon>Lachnospirales</taxon>
        <taxon>Lachnospiraceae</taxon>
        <taxon>Hungatella</taxon>
    </lineage>
</organism>
<dbReference type="FunFam" id="3.40.50.300:FF:000127">
    <property type="entry name" value="Ribose import ATP-binding protein RbsA"/>
    <property type="match status" value="1"/>
</dbReference>
<dbReference type="PROSITE" id="PS00211">
    <property type="entry name" value="ABC_TRANSPORTER_1"/>
    <property type="match status" value="1"/>
</dbReference>
<dbReference type="SMART" id="SM00382">
    <property type="entry name" value="AAA"/>
    <property type="match status" value="2"/>
</dbReference>
<dbReference type="InterPro" id="IPR050107">
    <property type="entry name" value="ABC_carbohydrate_import_ATPase"/>
</dbReference>
<dbReference type="CDD" id="cd03216">
    <property type="entry name" value="ABC_Carb_Monos_I"/>
    <property type="match status" value="1"/>
</dbReference>
<evidence type="ECO:0000313" key="11">
    <source>
        <dbReference type="EMBL" id="EHI58497.1"/>
    </source>
</evidence>
<dbReference type="PANTHER" id="PTHR43790:SF1">
    <property type="entry name" value="XYLOSE IMPORT ATP-BINDING PROTEIN XYLG"/>
    <property type="match status" value="1"/>
</dbReference>
<evidence type="ECO:0000256" key="5">
    <source>
        <dbReference type="ARBA" id="ARBA00022737"/>
    </source>
</evidence>
<evidence type="ECO:0000313" key="12">
    <source>
        <dbReference type="Proteomes" id="UP000005384"/>
    </source>
</evidence>
<accession>G5IIY3</accession>
<evidence type="ECO:0000256" key="3">
    <source>
        <dbReference type="ARBA" id="ARBA00022475"/>
    </source>
</evidence>
<evidence type="ECO:0000256" key="6">
    <source>
        <dbReference type="ARBA" id="ARBA00022741"/>
    </source>
</evidence>
<evidence type="ECO:0000256" key="1">
    <source>
        <dbReference type="ARBA" id="ARBA00004202"/>
    </source>
</evidence>
<dbReference type="Gene3D" id="3.40.50.300">
    <property type="entry name" value="P-loop containing nucleotide triphosphate hydrolases"/>
    <property type="match status" value="2"/>
</dbReference>
<keyword evidence="7" id="KW-0067">ATP-binding</keyword>
<comment type="subcellular location">
    <subcellularLocation>
        <location evidence="1">Cell membrane</location>
        <topology evidence="1">Peripheral membrane protein</topology>
    </subcellularLocation>
</comment>
<evidence type="ECO:0000259" key="10">
    <source>
        <dbReference type="PROSITE" id="PS50893"/>
    </source>
</evidence>
<keyword evidence="4" id="KW-0762">Sugar transport</keyword>
<dbReference type="PROSITE" id="PS50893">
    <property type="entry name" value="ABC_TRANSPORTER_2"/>
    <property type="match status" value="2"/>
</dbReference>
<protein>
    <recommendedName>
        <fullName evidence="10">ABC transporter domain-containing protein</fullName>
    </recommendedName>
</protein>
<gene>
    <name evidence="11" type="ORF">HMPREF9473_03456</name>
</gene>
<evidence type="ECO:0000256" key="4">
    <source>
        <dbReference type="ARBA" id="ARBA00022597"/>
    </source>
</evidence>
<evidence type="ECO:0000256" key="8">
    <source>
        <dbReference type="ARBA" id="ARBA00022967"/>
    </source>
</evidence>
<keyword evidence="8" id="KW-1278">Translocase</keyword>
<comment type="caution">
    <text evidence="11">The sequence shown here is derived from an EMBL/GenBank/DDBJ whole genome shotgun (WGS) entry which is preliminary data.</text>
</comment>
<dbReference type="PATRIC" id="fig|742737.3.peg.3436"/>
<keyword evidence="9" id="KW-0472">Membrane</keyword>
<dbReference type="Proteomes" id="UP000005384">
    <property type="component" value="Unassembled WGS sequence"/>
</dbReference>
<dbReference type="GO" id="GO:0005886">
    <property type="term" value="C:plasma membrane"/>
    <property type="evidence" value="ECO:0007669"/>
    <property type="project" value="UniProtKB-SubCell"/>
</dbReference>
<proteinExistence type="predicted"/>
<dbReference type="InterPro" id="IPR017871">
    <property type="entry name" value="ABC_transporter-like_CS"/>
</dbReference>
<dbReference type="InterPro" id="IPR027417">
    <property type="entry name" value="P-loop_NTPase"/>
</dbReference>
<keyword evidence="6" id="KW-0547">Nucleotide-binding</keyword>